<organism evidence="1 2">
    <name type="scientific">Cricetulus griseus</name>
    <name type="common">Chinese hamster</name>
    <name type="synonym">Cricetulus barabensis griseus</name>
    <dbReference type="NCBI Taxonomy" id="10029"/>
    <lineage>
        <taxon>Eukaryota</taxon>
        <taxon>Metazoa</taxon>
        <taxon>Chordata</taxon>
        <taxon>Craniata</taxon>
        <taxon>Vertebrata</taxon>
        <taxon>Euteleostomi</taxon>
        <taxon>Mammalia</taxon>
        <taxon>Eutheria</taxon>
        <taxon>Euarchontoglires</taxon>
        <taxon>Glires</taxon>
        <taxon>Rodentia</taxon>
        <taxon>Myomorpha</taxon>
        <taxon>Muroidea</taxon>
        <taxon>Cricetidae</taxon>
        <taxon>Cricetinae</taxon>
        <taxon>Cricetulus</taxon>
    </lineage>
</organism>
<gene>
    <name evidence="1" type="ORF">I79_014061</name>
</gene>
<dbReference type="Proteomes" id="UP000001075">
    <property type="component" value="Unassembled WGS sequence"/>
</dbReference>
<proteinExistence type="predicted"/>
<evidence type="ECO:0000313" key="1">
    <source>
        <dbReference type="EMBL" id="EGW04821.1"/>
    </source>
</evidence>
<accession>G3HT44</accession>
<dbReference type="AlphaFoldDB" id="G3HT44"/>
<protein>
    <submittedName>
        <fullName evidence="1">Uncharacterized protein</fullName>
    </submittedName>
</protein>
<dbReference type="EMBL" id="JH000685">
    <property type="protein sequence ID" value="EGW04821.1"/>
    <property type="molecule type" value="Genomic_DNA"/>
</dbReference>
<dbReference type="InParanoid" id="G3HT44"/>
<name>G3HT44_CRIGR</name>
<sequence length="54" mass="6254">MVTSCCLPLKDGTCRYKDAEMCIHIRCLLEKTLLQQFDTVFPHLAEDSKKSKKH</sequence>
<evidence type="ECO:0000313" key="2">
    <source>
        <dbReference type="Proteomes" id="UP000001075"/>
    </source>
</evidence>
<reference evidence="2" key="1">
    <citation type="journal article" date="2011" name="Nat. Biotechnol.">
        <title>The genomic sequence of the Chinese hamster ovary (CHO)-K1 cell line.</title>
        <authorList>
            <person name="Xu X."/>
            <person name="Nagarajan H."/>
            <person name="Lewis N.E."/>
            <person name="Pan S."/>
            <person name="Cai Z."/>
            <person name="Liu X."/>
            <person name="Chen W."/>
            <person name="Xie M."/>
            <person name="Wang W."/>
            <person name="Hammond S."/>
            <person name="Andersen M.R."/>
            <person name="Neff N."/>
            <person name="Passarelli B."/>
            <person name="Koh W."/>
            <person name="Fan H.C."/>
            <person name="Wang J."/>
            <person name="Gui Y."/>
            <person name="Lee K.H."/>
            <person name="Betenbaugh M.J."/>
            <person name="Quake S.R."/>
            <person name="Famili I."/>
            <person name="Palsson B.O."/>
            <person name="Wang J."/>
        </authorList>
    </citation>
    <scope>NUCLEOTIDE SEQUENCE [LARGE SCALE GENOMIC DNA]</scope>
    <source>
        <strain evidence="2">CHO K1 cell line</strain>
    </source>
</reference>